<feature type="compositionally biased region" description="Low complexity" evidence="1">
    <location>
        <begin position="366"/>
        <end position="385"/>
    </location>
</feature>
<dbReference type="OrthoDB" id="9804660at2"/>
<evidence type="ECO:0000259" key="3">
    <source>
        <dbReference type="Pfam" id="PF17802"/>
    </source>
</evidence>
<feature type="region of interest" description="Disordered" evidence="1">
    <location>
        <begin position="37"/>
        <end position="61"/>
    </location>
</feature>
<accession>A0A3E2THM0</accession>
<dbReference type="Gene3D" id="2.60.40.10">
    <property type="entry name" value="Immunoglobulins"/>
    <property type="match status" value="3"/>
</dbReference>
<dbReference type="EMBL" id="QVEU01000004">
    <property type="protein sequence ID" value="RGB75917.1"/>
    <property type="molecule type" value="Genomic_DNA"/>
</dbReference>
<proteinExistence type="predicted"/>
<comment type="caution">
    <text evidence="4">The sequence shown here is derived from an EMBL/GenBank/DDBJ whole genome shotgun (WGS) entry which is preliminary data.</text>
</comment>
<organism evidence="4 5">
    <name type="scientific">Anaerococcus nagyae</name>
    <dbReference type="NCBI Taxonomy" id="1755241"/>
    <lineage>
        <taxon>Bacteria</taxon>
        <taxon>Bacillati</taxon>
        <taxon>Bacillota</taxon>
        <taxon>Tissierellia</taxon>
        <taxon>Tissierellales</taxon>
        <taxon>Peptoniphilaceae</taxon>
        <taxon>Anaerococcus</taxon>
    </lineage>
</organism>
<evidence type="ECO:0000313" key="5">
    <source>
        <dbReference type="Proteomes" id="UP000261011"/>
    </source>
</evidence>
<feature type="compositionally biased region" description="Basic and acidic residues" evidence="1">
    <location>
        <begin position="399"/>
        <end position="410"/>
    </location>
</feature>
<dbReference type="InterPro" id="IPR013783">
    <property type="entry name" value="Ig-like_fold"/>
</dbReference>
<name>A0A3E2THM0_9FIRM</name>
<feature type="region of interest" description="Disordered" evidence="1">
    <location>
        <begin position="355"/>
        <end position="412"/>
    </location>
</feature>
<keyword evidence="5" id="KW-1185">Reference proteome</keyword>
<keyword evidence="2" id="KW-0812">Transmembrane</keyword>
<gene>
    <name evidence="4" type="ORF">DXA39_06240</name>
</gene>
<dbReference type="SUPFAM" id="SSF49478">
    <property type="entry name" value="Cna protein B-type domain"/>
    <property type="match status" value="1"/>
</dbReference>
<evidence type="ECO:0000256" key="1">
    <source>
        <dbReference type="SAM" id="MobiDB-lite"/>
    </source>
</evidence>
<reference evidence="4 5" key="1">
    <citation type="submission" date="2018-08" db="EMBL/GenBank/DDBJ databases">
        <title>A genome reference for cultivated species of the human gut microbiota.</title>
        <authorList>
            <person name="Zou Y."/>
            <person name="Xue W."/>
            <person name="Luo G."/>
        </authorList>
    </citation>
    <scope>NUCLEOTIDE SEQUENCE [LARGE SCALE GENOMIC DNA]</scope>
    <source>
        <strain evidence="4 5">OF01-3</strain>
    </source>
</reference>
<sequence length="1569" mass="178752">MKRNHIKEFMVKLLALSLAIVMAFPVNIFASSQTPKNYNHAPSVMEDEESERTDSPSETSLFKSEVTVDETIDYRIEKSANLSKATGKIDYRIAVKSKTTPIDKTEKLIASFATASNTDFKELKLDRVTGLDKNNNEAEIEYEKADPNGLLDADKSIDSLAITTEKPEVGVVYYLSAQLDQKKIQRLEKESPILALDMVFTKNDNPIYESRYSLEAQSVDNLNEQVLRLQDDNNISLVKGLYKDKNKKVFGYEPATITWSDYILSSDSKPFTYDFNLDDSQTTDESKIKIDFYQATDKGFVLNKDFSQELPFSKSIKLTIPQGQIAKVEVSTIVKENTNSKTFDYNNTQIINPNYEAGENRENQDKISNNFSKNKSRSNTSNNIITGQTDHNFSGNPKSKKEDSFHDNFSKKGSKLKSSINIISSQTDRDFSRNPKNEKSTSAIELNKDSLLTIYKKEDKLDESLEDSINKISDSLQDYNDGEIDWENFVEQIKKVTSTQRLEKSEFEDIIKSLISGLDEKSYKVSNINLKDLTKRLYININSVKETKVDKLVEKKLKEKDLTIENFQNYMYDLEEKYGLTDADADKIYTKNADAIKKLIEKSKKGKTTGDVFAVTDGFKNKKFLLISNMNTLTIPGGNIPSGRYFDIESTNNIGLAKNKINDLYDENNNLVARAKKLSEYKIRYTFEKNISADTSVPIKQMYDFMVTDNNPTTVGFTIIPQNGPRQYLPGLKVYPESNNNPSEDSNGVVKSLYITDKWTESQAIGTHISKDIGDNIRYSFVKSNDFVNTYEKAIADYKNADLSYYIWLRPEVISQISNDSDITINMAKNGKIDDVSIYKIPYGDTEKYKDALKKSTILTKLGELENITDKNSVDFDDNKSNITLRSTYTTDSNKDSYIIKVKAKDVKPNVDTEFSFKWSTKNNGIIDNLSNPYYISTNYEMPETPSDNNSLNFEYEDKIYKDLTYTDGRMIFDDEKMTAYCINLGIPNPFQTGGKYYQKAIVNPSPELFARYAFPKGLPNAYKNRDNVQMYYDIKRAIYLIEQENWEKAYKDHVTQAVIARIIDVYTENMYRISRKSKEIDPSVYDKNSSKGKILEEDGSASENRVYNDNPYGGHKTYKKEVNDIFFSIPDTKDITNKEKYISYETLDKDVEIKVYHSFDTTTDKLVTDVQNIITYEVKKTPRSEIKFKKVFSDNGKYGVEIRENLPESDDKNAYFTLYDQNGNSYHDSKYQSVSDDNVITFTNLPTNQIYTLKEQAPIGYNRSEEYIFEIDENGNIQAKNFSLGDPTTIVNSKTVKAKFAIKKVDSQTNELLQGAEFTLGGGDLTKDIVKTTSEEENPIIFDNLKANENYTLKETKVPTGYKNENLEWNVKVDPEGQLSIEGINGIEEDGLLTFTIKNTKEESKNGRFEVLKVDDSDNKLDGAEFTIYEDSDLEKILTLKDEKQVKTTSGGQITFDNLPQGIYYLKESKAPKGYIIESTIWTVIVENGIATISSDNEDNEKFIITNSKDDEKISQVKVINHKPTYPSTGGSGPKIAFAIGGTALMLLALMYYGIYQNDKTYKRSKTK</sequence>
<keyword evidence="2" id="KW-0472">Membrane</keyword>
<feature type="domain" description="SpaA-like prealbumin fold" evidence="3">
    <location>
        <begin position="1409"/>
        <end position="1499"/>
    </location>
</feature>
<feature type="domain" description="SpaA-like prealbumin fold" evidence="3">
    <location>
        <begin position="1213"/>
        <end position="1280"/>
    </location>
</feature>
<dbReference type="RefSeq" id="WP_117521860.1">
    <property type="nucleotide sequence ID" value="NZ_QVEU01000004.1"/>
</dbReference>
<dbReference type="InterPro" id="IPR041033">
    <property type="entry name" value="SpaA_PFL_dom_1"/>
</dbReference>
<protein>
    <recommendedName>
        <fullName evidence="3">SpaA-like prealbumin fold domain-containing protein</fullName>
    </recommendedName>
</protein>
<evidence type="ECO:0000256" key="2">
    <source>
        <dbReference type="SAM" id="Phobius"/>
    </source>
</evidence>
<evidence type="ECO:0000313" key="4">
    <source>
        <dbReference type="EMBL" id="RGB75917.1"/>
    </source>
</evidence>
<dbReference type="Pfam" id="PF17802">
    <property type="entry name" value="SpaA"/>
    <property type="match status" value="3"/>
</dbReference>
<feature type="compositionally biased region" description="Polar residues" evidence="1">
    <location>
        <begin position="386"/>
        <end position="397"/>
    </location>
</feature>
<feature type="domain" description="SpaA-like prealbumin fold" evidence="3">
    <location>
        <begin position="1300"/>
        <end position="1383"/>
    </location>
</feature>
<keyword evidence="2" id="KW-1133">Transmembrane helix</keyword>
<feature type="transmembrane region" description="Helical" evidence="2">
    <location>
        <begin position="1537"/>
        <end position="1557"/>
    </location>
</feature>
<dbReference type="Proteomes" id="UP000261011">
    <property type="component" value="Unassembled WGS sequence"/>
</dbReference>